<dbReference type="GO" id="GO:0005525">
    <property type="term" value="F:GTP binding"/>
    <property type="evidence" value="ECO:0007669"/>
    <property type="project" value="UniProtKB-KW"/>
</dbReference>
<dbReference type="FunFam" id="1.10.1580.10:FF:000001">
    <property type="entry name" value="Nucleolar GTP-binding protein 2"/>
    <property type="match status" value="1"/>
</dbReference>
<evidence type="ECO:0000256" key="4">
    <source>
        <dbReference type="ARBA" id="ARBA00023242"/>
    </source>
</evidence>
<keyword evidence="2 7" id="KW-0547">Nucleotide-binding</keyword>
<keyword evidence="3 7" id="KW-0342">GTP-binding</keyword>
<evidence type="ECO:0000259" key="9">
    <source>
        <dbReference type="PROSITE" id="PS51721"/>
    </source>
</evidence>
<dbReference type="Gene3D" id="1.10.1580.10">
    <property type="match status" value="1"/>
</dbReference>
<accession>A0A0P4VUC6</accession>
<proteinExistence type="evidence at transcript level"/>
<evidence type="ECO:0000256" key="5">
    <source>
        <dbReference type="ARBA" id="ARBA00054763"/>
    </source>
</evidence>
<feature type="region of interest" description="Disordered" evidence="8">
    <location>
        <begin position="1"/>
        <end position="38"/>
    </location>
</feature>
<dbReference type="InterPro" id="IPR006073">
    <property type="entry name" value="GTP-bd"/>
</dbReference>
<dbReference type="InterPro" id="IPR030378">
    <property type="entry name" value="G_CP_dom"/>
</dbReference>
<evidence type="ECO:0000256" key="6">
    <source>
        <dbReference type="ARBA" id="ARBA00065814"/>
    </source>
</evidence>
<dbReference type="PANTHER" id="PTHR11089">
    <property type="entry name" value="GTP-BINDING PROTEIN-RELATED"/>
    <property type="match status" value="1"/>
</dbReference>
<name>A0A0P4VUC6_9HEMI</name>
<dbReference type="Pfam" id="PF08153">
    <property type="entry name" value="NGP1NT"/>
    <property type="match status" value="1"/>
</dbReference>
<dbReference type="InterPro" id="IPR050755">
    <property type="entry name" value="TRAFAC_YlqF/YawG_RiboMat"/>
</dbReference>
<evidence type="ECO:0000313" key="10">
    <source>
        <dbReference type="EMBL" id="JAI56281.1"/>
    </source>
</evidence>
<feature type="region of interest" description="Disordered" evidence="8">
    <location>
        <begin position="524"/>
        <end position="570"/>
    </location>
</feature>
<dbReference type="PANTHER" id="PTHR11089:SF9">
    <property type="entry name" value="NUCLEOLAR GTP-BINDING PROTEIN 2"/>
    <property type="match status" value="1"/>
</dbReference>
<dbReference type="PRINTS" id="PR00326">
    <property type="entry name" value="GTP1OBG"/>
</dbReference>
<dbReference type="SUPFAM" id="SSF52540">
    <property type="entry name" value="P-loop containing nucleoside triphosphate hydrolases"/>
    <property type="match status" value="1"/>
</dbReference>
<organism evidence="10">
    <name type="scientific">Rhodnius neglectus</name>
    <dbReference type="NCBI Taxonomy" id="72488"/>
    <lineage>
        <taxon>Eukaryota</taxon>
        <taxon>Metazoa</taxon>
        <taxon>Ecdysozoa</taxon>
        <taxon>Arthropoda</taxon>
        <taxon>Hexapoda</taxon>
        <taxon>Insecta</taxon>
        <taxon>Pterygota</taxon>
        <taxon>Neoptera</taxon>
        <taxon>Paraneoptera</taxon>
        <taxon>Hemiptera</taxon>
        <taxon>Heteroptera</taxon>
        <taxon>Panheteroptera</taxon>
        <taxon>Cimicomorpha</taxon>
        <taxon>Reduviidae</taxon>
        <taxon>Triatominae</taxon>
        <taxon>Rhodnius</taxon>
    </lineage>
</organism>
<reference evidence="10" key="1">
    <citation type="journal article" date="2016" name="PLoS Negl. Trop. Dis.">
        <title>A Deep Insight into the Sialome of Rhodnius neglectus, a Vector of Chagas Disease.</title>
        <authorList>
            <person name="Santiago P.B."/>
            <person name="Assumpcao T.C."/>
            <person name="Araujo C.N."/>
            <person name="Bastos I.M."/>
            <person name="Neves D."/>
            <person name="Silva I.G."/>
            <person name="Charneau S."/>
            <person name="Queiroz R.M."/>
            <person name="Raiol T."/>
            <person name="Oliveira J.V."/>
            <person name="Sousa M.V."/>
            <person name="Calvo E."/>
            <person name="Ribeiro J.M."/>
            <person name="Santana J.M."/>
        </authorList>
    </citation>
    <scope>NUCLEOTIDE SEQUENCE</scope>
    <source>
        <tissue evidence="10">Salivary glands</tissue>
    </source>
</reference>
<sequence>MAKVQSAKKIPRKQGINKSCHSMNPDRSKDSLKGVARPRTKSTINRLKMYKHFKAKRDKTGKVIIPAPFQSWVSSGTMARVEPNRKWFDNSRVVSQNALQKFQAELGKSLKNPYDVVMKPTRLPVSLLNESGKQKRVHILDTEPFETIFGNKKLRKRPSLQAADENQLAETVKEVEKSYVEDSDFNKVKEVTGEKEMVRDWIMNAGQSKRIWNELFKVIDSSDIVIMMLDARDPEGTRSRHVEEFLRKEKPHKHIVFVLNKVDLVPTWVTQRWVAVLSSEYPTIAFHASLKHPFGKGALINLLRQFSKLHSERKQISVGIVGYPNVGKSSLVNALRSKKVCKVAPIAGETKVWQYVTLMRRIYLIDCPGVIHASVSSTSETDTDKVLRGIVRVENVPSPEQYVPAVLERVKREHLIRTYNITKWEDTDDFIRQFGIKTGKLLKGGEPDVPNISRMILNDWQRGKLPFYCHPPELPGRTEKQEQQSQYVIEQDFSKIRVIPEFPGEENLLQPEPSIPKEFIPQEPTVVQEDESSTSSSDEFSDEEQEQKLSKPDILQNLTSKERRKIIRQNRRHKVGSNFYEVVNVKNRKR</sequence>
<protein>
    <recommendedName>
        <fullName evidence="7">Nucleolar GTP-binding protein 2</fullName>
    </recommendedName>
</protein>
<evidence type="ECO:0000256" key="8">
    <source>
        <dbReference type="SAM" id="MobiDB-lite"/>
    </source>
</evidence>
<dbReference type="AlphaFoldDB" id="A0A0P4VUC6"/>
<feature type="domain" description="CP-type G" evidence="9">
    <location>
        <begin position="212"/>
        <end position="373"/>
    </location>
</feature>
<comment type="subunit">
    <text evidence="6">Interacts with LYAR and RPL23A. Interacts with the nuclear importin-beta receptor and, at a lower extent, with importin-alpha.</text>
</comment>
<comment type="subcellular location">
    <subcellularLocation>
        <location evidence="1 7">Nucleus</location>
        <location evidence="1 7">Nucleolus</location>
    </subcellularLocation>
</comment>
<dbReference type="GO" id="GO:0005730">
    <property type="term" value="C:nucleolus"/>
    <property type="evidence" value="ECO:0007669"/>
    <property type="project" value="UniProtKB-SubCell"/>
</dbReference>
<dbReference type="PROSITE" id="PS51721">
    <property type="entry name" value="G_CP"/>
    <property type="match status" value="1"/>
</dbReference>
<dbReference type="InterPro" id="IPR012971">
    <property type="entry name" value="NOG2_N_dom"/>
</dbReference>
<dbReference type="Gene3D" id="3.40.50.300">
    <property type="entry name" value="P-loop containing nucleotide triphosphate hydrolases"/>
    <property type="match status" value="1"/>
</dbReference>
<dbReference type="FunFam" id="3.40.50.300:FF:000559">
    <property type="entry name" value="Nuclear/nucleolar GTPase 2"/>
    <property type="match status" value="1"/>
</dbReference>
<dbReference type="Pfam" id="PF01926">
    <property type="entry name" value="MMR_HSR1"/>
    <property type="match status" value="1"/>
</dbReference>
<evidence type="ECO:0000256" key="2">
    <source>
        <dbReference type="ARBA" id="ARBA00022741"/>
    </source>
</evidence>
<comment type="function">
    <text evidence="5">GTPase that associates with pre-60S ribosomal subunits in the nucleolus and is required for their nuclear export and maturation. May promote cell proliferation possibly by increasing p53/TP53 protein levels, and consequently those of its downstream product CDKN1A/p21, and decreasing RPL23A protein levels.</text>
</comment>
<comment type="similarity">
    <text evidence="7">Belongs to the TRAFAC class YlqF/YawG GTPase family. NOG2 subfamily.</text>
</comment>
<keyword evidence="4 7" id="KW-0539">Nucleus</keyword>
<dbReference type="InterPro" id="IPR024929">
    <property type="entry name" value="GNL2_CP_dom"/>
</dbReference>
<dbReference type="InterPro" id="IPR023179">
    <property type="entry name" value="GTP-bd_ortho_bundle_sf"/>
</dbReference>
<evidence type="ECO:0000256" key="3">
    <source>
        <dbReference type="ARBA" id="ARBA00023134"/>
    </source>
</evidence>
<evidence type="ECO:0000256" key="1">
    <source>
        <dbReference type="ARBA" id="ARBA00004604"/>
    </source>
</evidence>
<dbReference type="InterPro" id="IPR027417">
    <property type="entry name" value="P-loop_NTPase"/>
</dbReference>
<evidence type="ECO:0000256" key="7">
    <source>
        <dbReference type="RuleBase" id="RU364023"/>
    </source>
</evidence>
<dbReference type="EMBL" id="GDKW01000314">
    <property type="protein sequence ID" value="JAI56281.1"/>
    <property type="molecule type" value="mRNA"/>
</dbReference>
<dbReference type="CDD" id="cd01858">
    <property type="entry name" value="NGP_1"/>
    <property type="match status" value="1"/>
</dbReference>